<gene>
    <name evidence="2" type="ORF">LPJ64_005748</name>
</gene>
<reference evidence="2" key="1">
    <citation type="submission" date="2022-07" db="EMBL/GenBank/DDBJ databases">
        <title>Phylogenomic reconstructions and comparative analyses of Kickxellomycotina fungi.</title>
        <authorList>
            <person name="Reynolds N.K."/>
            <person name="Stajich J.E."/>
            <person name="Barry K."/>
            <person name="Grigoriev I.V."/>
            <person name="Crous P."/>
            <person name="Smith M.E."/>
        </authorList>
    </citation>
    <scope>NUCLEOTIDE SEQUENCE</scope>
    <source>
        <strain evidence="2">NBRC 105413</strain>
    </source>
</reference>
<keyword evidence="1" id="KW-0472">Membrane</keyword>
<evidence type="ECO:0000313" key="3">
    <source>
        <dbReference type="Proteomes" id="UP001145021"/>
    </source>
</evidence>
<feature type="transmembrane region" description="Helical" evidence="1">
    <location>
        <begin position="237"/>
        <end position="256"/>
    </location>
</feature>
<sequence length="308" mass="33071">MTLPLPTINMYSVRIADQSMQQQQQTGYLASYISQKAAYVAGGVFAALVISTAATGVLARRPAFLAATIGSICLTSSMFLLACSNGTNKPMIQAHLVLNYSGGYILVLASSLVTNGWTNEGRKQMKRYILAKTAVFILSVVAAAGAVIMDCIGVPLAGYADPGYARAGRLLHLAAACCALVSAGLSVVMAMTWGIKRSADRIGSFRWTGLVGSLVLALWSGFSVACASLPGWERSRVVWFLLGVLPLALAQVAWLVENMAGALSHHRLLGWTLEEKKQKQKQKQKMQWTTVPLDFSYPLRSGGGRPRK</sequence>
<dbReference type="EMBL" id="JANBOH010000407">
    <property type="protein sequence ID" value="KAJ1642407.1"/>
    <property type="molecule type" value="Genomic_DNA"/>
</dbReference>
<name>A0A9W8CHC7_9FUNG</name>
<feature type="transmembrane region" description="Helical" evidence="1">
    <location>
        <begin position="63"/>
        <end position="82"/>
    </location>
</feature>
<dbReference type="Proteomes" id="UP001145021">
    <property type="component" value="Unassembled WGS sequence"/>
</dbReference>
<feature type="transmembrane region" description="Helical" evidence="1">
    <location>
        <begin position="94"/>
        <end position="113"/>
    </location>
</feature>
<feature type="transmembrane region" description="Helical" evidence="1">
    <location>
        <begin position="134"/>
        <end position="158"/>
    </location>
</feature>
<keyword evidence="1" id="KW-0812">Transmembrane</keyword>
<feature type="transmembrane region" description="Helical" evidence="1">
    <location>
        <begin position="207"/>
        <end position="231"/>
    </location>
</feature>
<feature type="transmembrane region" description="Helical" evidence="1">
    <location>
        <begin position="37"/>
        <end position="58"/>
    </location>
</feature>
<comment type="caution">
    <text evidence="2">The sequence shown here is derived from an EMBL/GenBank/DDBJ whole genome shotgun (WGS) entry which is preliminary data.</text>
</comment>
<evidence type="ECO:0000256" key="1">
    <source>
        <dbReference type="SAM" id="Phobius"/>
    </source>
</evidence>
<evidence type="ECO:0000313" key="2">
    <source>
        <dbReference type="EMBL" id="KAJ1642407.1"/>
    </source>
</evidence>
<accession>A0A9W8CHC7</accession>
<organism evidence="2 3">
    <name type="scientific">Coemansia asiatica</name>
    <dbReference type="NCBI Taxonomy" id="1052880"/>
    <lineage>
        <taxon>Eukaryota</taxon>
        <taxon>Fungi</taxon>
        <taxon>Fungi incertae sedis</taxon>
        <taxon>Zoopagomycota</taxon>
        <taxon>Kickxellomycotina</taxon>
        <taxon>Kickxellomycetes</taxon>
        <taxon>Kickxellales</taxon>
        <taxon>Kickxellaceae</taxon>
        <taxon>Coemansia</taxon>
    </lineage>
</organism>
<proteinExistence type="predicted"/>
<dbReference type="AlphaFoldDB" id="A0A9W8CHC7"/>
<protein>
    <submittedName>
        <fullName evidence="2">Uncharacterized protein</fullName>
    </submittedName>
</protein>
<feature type="transmembrane region" description="Helical" evidence="1">
    <location>
        <begin position="170"/>
        <end position="195"/>
    </location>
</feature>
<keyword evidence="3" id="KW-1185">Reference proteome</keyword>
<keyword evidence="1" id="KW-1133">Transmembrane helix</keyword>